<name>A0ABP9H361_9ACTN</name>
<evidence type="ECO:0000313" key="1">
    <source>
        <dbReference type="EMBL" id="GAA4960749.1"/>
    </source>
</evidence>
<gene>
    <name evidence="1" type="ORF">GCM10023225_00380</name>
</gene>
<reference evidence="2" key="1">
    <citation type="journal article" date="2019" name="Int. J. Syst. Evol. Microbiol.">
        <title>The Global Catalogue of Microorganisms (GCM) 10K type strain sequencing project: providing services to taxonomists for standard genome sequencing and annotation.</title>
        <authorList>
            <consortium name="The Broad Institute Genomics Platform"/>
            <consortium name="The Broad Institute Genome Sequencing Center for Infectious Disease"/>
            <person name="Wu L."/>
            <person name="Ma J."/>
        </authorList>
    </citation>
    <scope>NUCLEOTIDE SEQUENCE [LARGE SCALE GENOMIC DNA]</scope>
    <source>
        <strain evidence="2">JCM 18126</strain>
    </source>
</reference>
<dbReference type="Proteomes" id="UP001501195">
    <property type="component" value="Unassembled WGS sequence"/>
</dbReference>
<accession>A0ABP9H361</accession>
<keyword evidence="2" id="KW-1185">Reference proteome</keyword>
<dbReference type="EMBL" id="BAABIL010000003">
    <property type="protein sequence ID" value="GAA4960749.1"/>
    <property type="molecule type" value="Genomic_DNA"/>
</dbReference>
<evidence type="ECO:0000313" key="2">
    <source>
        <dbReference type="Proteomes" id="UP001501195"/>
    </source>
</evidence>
<organism evidence="1 2">
    <name type="scientific">Kineococcus glutinatus</name>
    <dbReference type="NCBI Taxonomy" id="1070872"/>
    <lineage>
        <taxon>Bacteria</taxon>
        <taxon>Bacillati</taxon>
        <taxon>Actinomycetota</taxon>
        <taxon>Actinomycetes</taxon>
        <taxon>Kineosporiales</taxon>
        <taxon>Kineosporiaceae</taxon>
        <taxon>Kineococcus</taxon>
    </lineage>
</organism>
<sequence>MNGGCTMEEMKMASNEVPAPVRLRPHRPALAARWAVSTGIDGRRQLTMHWSVPQRTVKKATPHAA</sequence>
<proteinExistence type="predicted"/>
<protein>
    <submittedName>
        <fullName evidence="1">Uncharacterized protein</fullName>
    </submittedName>
</protein>
<comment type="caution">
    <text evidence="1">The sequence shown here is derived from an EMBL/GenBank/DDBJ whole genome shotgun (WGS) entry which is preliminary data.</text>
</comment>